<feature type="non-terminal residue" evidence="6">
    <location>
        <position position="114"/>
    </location>
</feature>
<dbReference type="GO" id="GO:0016020">
    <property type="term" value="C:membrane"/>
    <property type="evidence" value="ECO:0007669"/>
    <property type="project" value="UniProtKB-SubCell"/>
</dbReference>
<protein>
    <recommendedName>
        <fullName evidence="8">Major facilitator superfamily (MFS) profile domain-containing protein</fullName>
    </recommendedName>
</protein>
<keyword evidence="2 5" id="KW-0812">Transmembrane</keyword>
<dbReference type="InterPro" id="IPR011701">
    <property type="entry name" value="MFS"/>
</dbReference>
<dbReference type="GO" id="GO:0006820">
    <property type="term" value="P:monoatomic anion transport"/>
    <property type="evidence" value="ECO:0007669"/>
    <property type="project" value="TreeGrafter"/>
</dbReference>
<evidence type="ECO:0000256" key="3">
    <source>
        <dbReference type="ARBA" id="ARBA00022989"/>
    </source>
</evidence>
<dbReference type="InterPro" id="IPR050382">
    <property type="entry name" value="MFS_Na/Anion_cotransporter"/>
</dbReference>
<organism evidence="6 7">
    <name type="scientific">Wuchereria bancrofti</name>
    <dbReference type="NCBI Taxonomy" id="6293"/>
    <lineage>
        <taxon>Eukaryota</taxon>
        <taxon>Metazoa</taxon>
        <taxon>Ecdysozoa</taxon>
        <taxon>Nematoda</taxon>
        <taxon>Chromadorea</taxon>
        <taxon>Rhabditida</taxon>
        <taxon>Spirurina</taxon>
        <taxon>Spiruromorpha</taxon>
        <taxon>Filarioidea</taxon>
        <taxon>Onchocercidae</taxon>
        <taxon>Wuchereria</taxon>
    </lineage>
</organism>
<dbReference type="EMBL" id="ADBV01021676">
    <property type="protein sequence ID" value="EJW70492.1"/>
    <property type="molecule type" value="Genomic_DNA"/>
</dbReference>
<comment type="subcellular location">
    <subcellularLocation>
        <location evidence="1">Membrane</location>
        <topology evidence="1">Multi-pass membrane protein</topology>
    </subcellularLocation>
</comment>
<evidence type="ECO:0000313" key="6">
    <source>
        <dbReference type="EMBL" id="EJW70492.1"/>
    </source>
</evidence>
<evidence type="ECO:0000256" key="2">
    <source>
        <dbReference type="ARBA" id="ARBA00022692"/>
    </source>
</evidence>
<dbReference type="Gene3D" id="1.20.120.540">
    <property type="entry name" value="Voltage-gated potassium channels"/>
    <property type="match status" value="1"/>
</dbReference>
<feature type="transmembrane region" description="Helical" evidence="5">
    <location>
        <begin position="91"/>
        <end position="111"/>
    </location>
</feature>
<dbReference type="Proteomes" id="UP000004810">
    <property type="component" value="Unassembled WGS sequence"/>
</dbReference>
<dbReference type="PANTHER" id="PTHR11662">
    <property type="entry name" value="SOLUTE CARRIER FAMILY 17"/>
    <property type="match status" value="1"/>
</dbReference>
<evidence type="ECO:0000256" key="5">
    <source>
        <dbReference type="SAM" id="Phobius"/>
    </source>
</evidence>
<dbReference type="InterPro" id="IPR027378">
    <property type="entry name" value="Nucleotide_channel_N"/>
</dbReference>
<dbReference type="PANTHER" id="PTHR11662:SF399">
    <property type="entry name" value="FI19708P1-RELATED"/>
    <property type="match status" value="1"/>
</dbReference>
<reference evidence="7" key="1">
    <citation type="submission" date="2012-08" db="EMBL/GenBank/DDBJ databases">
        <title>The Genome Sequence of Wuchereria bancrofti.</title>
        <authorList>
            <person name="Nutman T.B."/>
            <person name="Fink D.L."/>
            <person name="Russ C."/>
            <person name="Young S."/>
            <person name="Zeng Q."/>
            <person name="Koehrsen M."/>
            <person name="Alvarado L."/>
            <person name="Berlin A."/>
            <person name="Chapman S.B."/>
            <person name="Chen Z."/>
            <person name="Freedman E."/>
            <person name="Gellesch M."/>
            <person name="Goldberg J."/>
            <person name="Griggs A."/>
            <person name="Gujja S."/>
            <person name="Heilman E.R."/>
            <person name="Heiman D."/>
            <person name="Hepburn T."/>
            <person name="Howarth C."/>
            <person name="Jen D."/>
            <person name="Larson L."/>
            <person name="Lewis B."/>
            <person name="Mehta T."/>
            <person name="Park D."/>
            <person name="Pearson M."/>
            <person name="Roberts A."/>
            <person name="Saif S."/>
            <person name="Shea T."/>
            <person name="Shenoy N."/>
            <person name="Sisk P."/>
            <person name="Stolte C."/>
            <person name="Sykes S."/>
            <person name="Walk T."/>
            <person name="White J."/>
            <person name="Yandava C."/>
            <person name="Haas B."/>
            <person name="Henn M.R."/>
            <person name="Nusbaum C."/>
            <person name="Birren B."/>
        </authorList>
    </citation>
    <scope>NUCLEOTIDE SEQUENCE [LARGE SCALE GENOMIC DNA]</scope>
    <source>
        <strain evidence="7">NA</strain>
    </source>
</reference>
<accession>J9E0Q5</accession>
<dbReference type="SUPFAM" id="SSF103473">
    <property type="entry name" value="MFS general substrate transporter"/>
    <property type="match status" value="1"/>
</dbReference>
<dbReference type="InterPro" id="IPR036259">
    <property type="entry name" value="MFS_trans_sf"/>
</dbReference>
<gene>
    <name evidence="6" type="ORF">WUBG_18602</name>
</gene>
<dbReference type="Pfam" id="PF07690">
    <property type="entry name" value="MFS_1"/>
    <property type="match status" value="1"/>
</dbReference>
<proteinExistence type="predicted"/>
<evidence type="ECO:0000256" key="1">
    <source>
        <dbReference type="ARBA" id="ARBA00004141"/>
    </source>
</evidence>
<evidence type="ECO:0000256" key="4">
    <source>
        <dbReference type="ARBA" id="ARBA00023136"/>
    </source>
</evidence>
<comment type="caution">
    <text evidence="6">The sequence shown here is derived from an EMBL/GenBank/DDBJ whole genome shotgun (WGS) entry which is preliminary data.</text>
</comment>
<name>J9E0Q5_WUCBA</name>
<keyword evidence="4 5" id="KW-0472">Membrane</keyword>
<evidence type="ECO:0000313" key="7">
    <source>
        <dbReference type="Proteomes" id="UP000004810"/>
    </source>
</evidence>
<keyword evidence="3 5" id="KW-1133">Transmembrane helix</keyword>
<feature type="transmembrane region" description="Helical" evidence="5">
    <location>
        <begin position="61"/>
        <end position="84"/>
    </location>
</feature>
<evidence type="ECO:0008006" key="8">
    <source>
        <dbReference type="Google" id="ProtNLM"/>
    </source>
</evidence>
<dbReference type="GO" id="GO:0022857">
    <property type="term" value="F:transmembrane transporter activity"/>
    <property type="evidence" value="ECO:0007669"/>
    <property type="project" value="InterPro"/>
</dbReference>
<dbReference type="AlphaFoldDB" id="J9E0Q5"/>
<sequence length="114" mass="12130">MSRTDVSFAIVCMVNSTAVEMITGTNDANATKKSATCAPRDDNELSGREAYMGEFIWTKDVQGYVLSAFFWGYISSQILGGYLASRYGGRLVIGITVLGCAILTLLSPVAAATS</sequence>